<dbReference type="Gene3D" id="1.10.472.10">
    <property type="entry name" value="Cyclin-like"/>
    <property type="match status" value="1"/>
</dbReference>
<comment type="caution">
    <text evidence="2">The sequence shown here is derived from an EMBL/GenBank/DDBJ whole genome shotgun (WGS) entry which is preliminary data.</text>
</comment>
<protein>
    <submittedName>
        <fullName evidence="2">G2/mitotic-specific cyclin-B1</fullName>
    </submittedName>
</protein>
<dbReference type="Proteomes" id="UP001651158">
    <property type="component" value="Unassembled WGS sequence"/>
</dbReference>
<dbReference type="InterPro" id="IPR006671">
    <property type="entry name" value="Cyclin_N"/>
</dbReference>
<organism evidence="2 3">
    <name type="scientific">Taenia crassiceps</name>
    <dbReference type="NCBI Taxonomy" id="6207"/>
    <lineage>
        <taxon>Eukaryota</taxon>
        <taxon>Metazoa</taxon>
        <taxon>Spiralia</taxon>
        <taxon>Lophotrochozoa</taxon>
        <taxon>Platyhelminthes</taxon>
        <taxon>Cestoda</taxon>
        <taxon>Eucestoda</taxon>
        <taxon>Cyclophyllidea</taxon>
        <taxon>Taeniidae</taxon>
        <taxon>Taenia</taxon>
    </lineage>
</organism>
<keyword evidence="3" id="KW-1185">Reference proteome</keyword>
<dbReference type="EMBL" id="JAKROA010000013">
    <property type="protein sequence ID" value="KAL5104277.1"/>
    <property type="molecule type" value="Genomic_DNA"/>
</dbReference>
<reference evidence="2 3" key="1">
    <citation type="journal article" date="2022" name="Front. Cell. Infect. Microbiol.">
        <title>The Genomes of Two Strains of Taenia crassiceps the Animal Model for the Study of Human Cysticercosis.</title>
        <authorList>
            <person name="Bobes R.J."/>
            <person name="Estrada K."/>
            <person name="Rios-Valencia D.G."/>
            <person name="Calderon-Gallegos A."/>
            <person name="de la Torre P."/>
            <person name="Carrero J.C."/>
            <person name="Sanchez-Flores A."/>
            <person name="Laclette J.P."/>
        </authorList>
    </citation>
    <scope>NUCLEOTIDE SEQUENCE [LARGE SCALE GENOMIC DNA]</scope>
    <source>
        <strain evidence="2">WFUcys</strain>
    </source>
</reference>
<dbReference type="InterPro" id="IPR036915">
    <property type="entry name" value="Cyclin-like_sf"/>
</dbReference>
<evidence type="ECO:0000313" key="3">
    <source>
        <dbReference type="Proteomes" id="UP001651158"/>
    </source>
</evidence>
<dbReference type="SUPFAM" id="SSF47954">
    <property type="entry name" value="Cyclin-like"/>
    <property type="match status" value="1"/>
</dbReference>
<evidence type="ECO:0000313" key="2">
    <source>
        <dbReference type="EMBL" id="KAL5104277.1"/>
    </source>
</evidence>
<sequence length="413" mass="47841">MGLPEEKNPALSTEGLAFSQWKGNFSTFLTIALPSTRRFIPQTWWPNNARGLTVFDILDKKWSQTTPTHDSRSSTSTHNATPQYFRNYGMIAEEEMVVDEEEDTSSWAGEPDGGYDINEGAFHGHFVEADLATAFTLYNHFLSDDTVQDYLWTSRRPFEFLKRSKIPKETRALLVNWMMEVQEYAGFPTHFLFMAVELLDYYTANSVIPLYEYQLVACAAQDIVLDLKPQFAIPGEVFVKVTGSAYTLEQLRNMEAQVERVVGVYWYTPNPYNYLSACFRFFERLNSPLSRAECFLMCRYILEHRFIARNPNHRDEIILAFPFWSPDLAGFTGVEENHHLKIVAYYYGRQLIANRMHARGEYMEATSGFLTAFRKYLRPYYRQIASHSALLSFTLHSVFPEDEVQALFSFPLP</sequence>
<name>A0ABR4Q3R7_9CEST</name>
<proteinExistence type="predicted"/>
<gene>
    <name evidence="2" type="ORF">TcWFU_005293</name>
</gene>
<feature type="domain" description="Cyclin N-terminal" evidence="1">
    <location>
        <begin position="160"/>
        <end position="258"/>
    </location>
</feature>
<evidence type="ECO:0000259" key="1">
    <source>
        <dbReference type="Pfam" id="PF00134"/>
    </source>
</evidence>
<dbReference type="Pfam" id="PF00134">
    <property type="entry name" value="Cyclin_N"/>
    <property type="match status" value="1"/>
</dbReference>
<accession>A0ABR4Q3R7</accession>